<dbReference type="HOGENOM" id="CLU_047407_4_2_11"/>
<feature type="compositionally biased region" description="Basic and acidic residues" evidence="4">
    <location>
        <begin position="1"/>
        <end position="14"/>
    </location>
</feature>
<dbReference type="InterPro" id="IPR044068">
    <property type="entry name" value="CB"/>
</dbReference>
<gene>
    <name evidence="6" type="ORF">SSOG_09120</name>
</gene>
<dbReference type="InterPro" id="IPR013762">
    <property type="entry name" value="Integrase-like_cat_sf"/>
</dbReference>
<dbReference type="GO" id="GO:0003677">
    <property type="term" value="F:DNA binding"/>
    <property type="evidence" value="ECO:0007669"/>
    <property type="project" value="UniProtKB-UniRule"/>
</dbReference>
<feature type="domain" description="Core-binding (CB)" evidence="5">
    <location>
        <begin position="77"/>
        <end position="163"/>
    </location>
</feature>
<dbReference type="GO" id="GO:0006310">
    <property type="term" value="P:DNA recombination"/>
    <property type="evidence" value="ECO:0007669"/>
    <property type="project" value="UniProtKB-KW"/>
</dbReference>
<name>D9WWX8_9ACTN</name>
<keyword evidence="1 3" id="KW-0238">DNA-binding</keyword>
<evidence type="ECO:0000313" key="7">
    <source>
        <dbReference type="Proteomes" id="UP000003963"/>
    </source>
</evidence>
<sequence length="432" mass="47612">MAADEHAHPPEHRCPAGQGAHLRPVQRPVHPPRRAAAHAMTEHEDIVDAELIDDRLPAIPEDRVPAVPLAEEDPDAWLPPEAQEDVQAGIPEETANAYEGDMRRFAEWCATVGRRVMPAAPQTVTAYMSYLKRTPREKTGRPYGPNSMDRIIASIRSSHRAAGFKPPDTMGARKVVAGYRAQLSSANDPAAQPKKASAADRTVLREALAALDRTTLAGKRDAALMLLGHALASRGSELVPLDWPTSFSNLPEDEEQDGFRARVYRKKRKKWQNVDVVLDPESDLCAVRAVRDLVAALADEGHTEGALFLRMDRWGYLAPPMTRRNKKTGVVEPIGDPAGRMTKEAASDIVERSIGRTGRPGHWRSHSTRRGFVKSARQAGVDIVDIGRHGGWDDKSKALIGYVDEEDSRGERNPLAQIGRAAVKRRQQEEQG</sequence>
<dbReference type="AlphaFoldDB" id="D9WWX8"/>
<dbReference type="Proteomes" id="UP000003963">
    <property type="component" value="Unassembled WGS sequence"/>
</dbReference>
<dbReference type="GO" id="GO:0015074">
    <property type="term" value="P:DNA integration"/>
    <property type="evidence" value="ECO:0007669"/>
    <property type="project" value="InterPro"/>
</dbReference>
<evidence type="ECO:0000259" key="5">
    <source>
        <dbReference type="PROSITE" id="PS51900"/>
    </source>
</evidence>
<keyword evidence="7" id="KW-1185">Reference proteome</keyword>
<evidence type="ECO:0000313" key="6">
    <source>
        <dbReference type="EMBL" id="EFL29406.1"/>
    </source>
</evidence>
<evidence type="ECO:0000256" key="1">
    <source>
        <dbReference type="ARBA" id="ARBA00023125"/>
    </source>
</evidence>
<reference evidence="6 7" key="1">
    <citation type="submission" date="2009-02" db="EMBL/GenBank/DDBJ databases">
        <title>Annotation of Streptomyces hygroscopicus strain ATCC 53653.</title>
        <authorList>
            <consortium name="The Broad Institute Genome Sequencing Platform"/>
            <consortium name="Broad Institute Microbial Sequencing Center"/>
            <person name="Fischbach M."/>
            <person name="Godfrey P."/>
            <person name="Ward D."/>
            <person name="Young S."/>
            <person name="Zeng Q."/>
            <person name="Koehrsen M."/>
            <person name="Alvarado L."/>
            <person name="Berlin A.M."/>
            <person name="Bochicchio J."/>
            <person name="Borenstein D."/>
            <person name="Chapman S.B."/>
            <person name="Chen Z."/>
            <person name="Engels R."/>
            <person name="Freedman E."/>
            <person name="Gellesch M."/>
            <person name="Goldberg J."/>
            <person name="Griggs A."/>
            <person name="Gujja S."/>
            <person name="Heilman E.R."/>
            <person name="Heiman D.I."/>
            <person name="Hepburn T.A."/>
            <person name="Howarth C."/>
            <person name="Jen D."/>
            <person name="Larson L."/>
            <person name="Lewis B."/>
            <person name="Mehta T."/>
            <person name="Park D."/>
            <person name="Pearson M."/>
            <person name="Richards J."/>
            <person name="Roberts A."/>
            <person name="Saif S."/>
            <person name="Shea T.D."/>
            <person name="Shenoy N."/>
            <person name="Sisk P."/>
            <person name="Stolte C."/>
            <person name="Sykes S.N."/>
            <person name="Thomson T."/>
            <person name="Walk T."/>
            <person name="White J."/>
            <person name="Yandava C."/>
            <person name="Straight P."/>
            <person name="Clardy J."/>
            <person name="Hung D."/>
            <person name="Kolter R."/>
            <person name="Mekalanos J."/>
            <person name="Walker S."/>
            <person name="Walsh C.T."/>
            <person name="Wieland-Brown L.C."/>
            <person name="Haas B."/>
            <person name="Nusbaum C."/>
            <person name="Birren B."/>
        </authorList>
    </citation>
    <scope>NUCLEOTIDE SEQUENCE [LARGE SCALE GENOMIC DNA]</scope>
    <source>
        <strain evidence="6 7">ATCC 53653</strain>
    </source>
</reference>
<evidence type="ECO:0000256" key="3">
    <source>
        <dbReference type="PROSITE-ProRule" id="PRU01248"/>
    </source>
</evidence>
<protein>
    <submittedName>
        <fullName evidence="6">LigA protein</fullName>
    </submittedName>
</protein>
<dbReference type="Gene3D" id="1.10.150.130">
    <property type="match status" value="1"/>
</dbReference>
<evidence type="ECO:0000256" key="2">
    <source>
        <dbReference type="ARBA" id="ARBA00023172"/>
    </source>
</evidence>
<dbReference type="SUPFAM" id="SSF47823">
    <property type="entry name" value="lambda integrase-like, N-terminal domain"/>
    <property type="match status" value="1"/>
</dbReference>
<accession>D9WWX8</accession>
<dbReference type="STRING" id="457427.SSOG_09120"/>
<keyword evidence="2" id="KW-0233">DNA recombination</keyword>
<dbReference type="Gene3D" id="1.10.443.10">
    <property type="entry name" value="Intergrase catalytic core"/>
    <property type="match status" value="1"/>
</dbReference>
<dbReference type="InterPro" id="IPR010998">
    <property type="entry name" value="Integrase_recombinase_N"/>
</dbReference>
<feature type="region of interest" description="Disordered" evidence="4">
    <location>
        <begin position="1"/>
        <end position="43"/>
    </location>
</feature>
<dbReference type="PROSITE" id="PS51900">
    <property type="entry name" value="CB"/>
    <property type="match status" value="1"/>
</dbReference>
<dbReference type="EMBL" id="GG657755">
    <property type="protein sequence ID" value="EFL29406.1"/>
    <property type="molecule type" value="Genomic_DNA"/>
</dbReference>
<feature type="region of interest" description="Disordered" evidence="4">
    <location>
        <begin position="406"/>
        <end position="432"/>
    </location>
</feature>
<evidence type="ECO:0000256" key="4">
    <source>
        <dbReference type="SAM" id="MobiDB-lite"/>
    </source>
</evidence>
<proteinExistence type="predicted"/>
<dbReference type="SUPFAM" id="SSF56349">
    <property type="entry name" value="DNA breaking-rejoining enzymes"/>
    <property type="match status" value="1"/>
</dbReference>
<organism evidence="6 7">
    <name type="scientific">Streptomyces himastatinicus ATCC 53653</name>
    <dbReference type="NCBI Taxonomy" id="457427"/>
    <lineage>
        <taxon>Bacteria</taxon>
        <taxon>Bacillati</taxon>
        <taxon>Actinomycetota</taxon>
        <taxon>Actinomycetes</taxon>
        <taxon>Kitasatosporales</taxon>
        <taxon>Streptomycetaceae</taxon>
        <taxon>Streptomyces</taxon>
        <taxon>Streptomyces violaceusniger group</taxon>
    </lineage>
</organism>
<dbReference type="InterPro" id="IPR011010">
    <property type="entry name" value="DNA_brk_join_enz"/>
</dbReference>